<dbReference type="InterPro" id="IPR014752">
    <property type="entry name" value="Arrestin-like_C"/>
</dbReference>
<dbReference type="InterPro" id="IPR024391">
    <property type="entry name" value="LDB19_N"/>
</dbReference>
<organism evidence="2 3">
    <name type="scientific">Akanthomyces lecanii RCEF 1005</name>
    <dbReference type="NCBI Taxonomy" id="1081108"/>
    <lineage>
        <taxon>Eukaryota</taxon>
        <taxon>Fungi</taxon>
        <taxon>Dikarya</taxon>
        <taxon>Ascomycota</taxon>
        <taxon>Pezizomycotina</taxon>
        <taxon>Sordariomycetes</taxon>
        <taxon>Hypocreomycetidae</taxon>
        <taxon>Hypocreales</taxon>
        <taxon>Cordycipitaceae</taxon>
        <taxon>Akanthomyces</taxon>
        <taxon>Cordyceps confragosa</taxon>
    </lineage>
</organism>
<name>A0A167PC20_CORDF</name>
<protein>
    <recommendedName>
        <fullName evidence="1">LDB19 N-terminal domain-containing protein</fullName>
    </recommendedName>
</protein>
<dbReference type="Proteomes" id="UP000076881">
    <property type="component" value="Unassembled WGS sequence"/>
</dbReference>
<sequence>MLDLAETIKKHNRLALVFRRSSSKEQAPQLPQPVQISCNIESPPVIFHGSCEESTGALFSGQLCLKVEEEQVEVDAFGATLSIKTTHKRPFQSHCADCQYQHVQLESWQLLPSSTTTLDRGKHLFPFSTLLSGNHPASMDTPVVSIAYEFKAEVTLVSSTADSSPNANASPVLDSRPTSPTIIKLEQLIPVKRSIQKPLFPRRSVRVFSPTNIKAGEYCVSVIHPTDTNKLTFRLDGLMTHHDKVKTVDLWRLKRVTWKLEETIKTVAPACDRHLTGASVAQDDIKGINRSETRVIGEKSTHDGWKSDYTGHDGTVDMEMEFGVGAGPSRSGMSKGIRYACDTKTAQGTEVSHSLLVQLIVSKEFAAEGKTHATTPTGTGRILHMHFAVVLTEAPGAGVSWDNEVPPVYQHVPPSPPNYIIAESPIDYEDVHVEAVDLSRRCSSEAWHQVQQ</sequence>
<dbReference type="EMBL" id="AZHF01000034">
    <property type="protein sequence ID" value="OAA56511.1"/>
    <property type="molecule type" value="Genomic_DNA"/>
</dbReference>
<dbReference type="Gene3D" id="2.60.40.640">
    <property type="match status" value="1"/>
</dbReference>
<comment type="caution">
    <text evidence="2">The sequence shown here is derived from an EMBL/GenBank/DDBJ whole genome shotgun (WGS) entry which is preliminary data.</text>
</comment>
<accession>A0A167PC20</accession>
<feature type="domain" description="LDB19 N-terminal" evidence="1">
    <location>
        <begin position="84"/>
        <end position="275"/>
    </location>
</feature>
<dbReference type="AlphaFoldDB" id="A0A167PC20"/>
<reference evidence="2 3" key="1">
    <citation type="journal article" date="2016" name="Genome Biol. Evol.">
        <title>Divergent and convergent evolution of fungal pathogenicity.</title>
        <authorList>
            <person name="Shang Y."/>
            <person name="Xiao G."/>
            <person name="Zheng P."/>
            <person name="Cen K."/>
            <person name="Zhan S."/>
            <person name="Wang C."/>
        </authorList>
    </citation>
    <scope>NUCLEOTIDE SEQUENCE [LARGE SCALE GENOMIC DNA]</scope>
    <source>
        <strain evidence="2 3">RCEF 1005</strain>
    </source>
</reference>
<gene>
    <name evidence="2" type="ORF">LEL_10961</name>
</gene>
<evidence type="ECO:0000313" key="3">
    <source>
        <dbReference type="Proteomes" id="UP000076881"/>
    </source>
</evidence>
<evidence type="ECO:0000313" key="2">
    <source>
        <dbReference type="EMBL" id="OAA56511.1"/>
    </source>
</evidence>
<dbReference type="OrthoDB" id="3832628at2759"/>
<proteinExistence type="predicted"/>
<dbReference type="Pfam" id="PF13002">
    <property type="entry name" value="LDB19"/>
    <property type="match status" value="1"/>
</dbReference>
<dbReference type="STRING" id="1081108.A0A167PC20"/>
<evidence type="ECO:0000259" key="1">
    <source>
        <dbReference type="Pfam" id="PF13002"/>
    </source>
</evidence>
<keyword evidence="3" id="KW-1185">Reference proteome</keyword>